<evidence type="ECO:0000256" key="1">
    <source>
        <dbReference type="ARBA" id="ARBA00001971"/>
    </source>
</evidence>
<proteinExistence type="predicted"/>
<dbReference type="GO" id="GO:0004497">
    <property type="term" value="F:monooxygenase activity"/>
    <property type="evidence" value="ECO:0007669"/>
    <property type="project" value="InterPro"/>
</dbReference>
<keyword evidence="3" id="KW-0560">Oxidoreductase</keyword>
<dbReference type="InterPro" id="IPR036396">
    <property type="entry name" value="Cyt_P450_sf"/>
</dbReference>
<feature type="binding site" description="axial binding residue" evidence="5">
    <location>
        <position position="471"/>
    </location>
    <ligand>
        <name>heme</name>
        <dbReference type="ChEBI" id="CHEBI:30413"/>
    </ligand>
    <ligandPart>
        <name>Fe</name>
        <dbReference type="ChEBI" id="CHEBI:18248"/>
    </ligandPart>
</feature>
<dbReference type="AlphaFoldDB" id="A0A9W9XUY3"/>
<dbReference type="EMBL" id="JAPWDS010000003">
    <property type="protein sequence ID" value="KAJ5503366.1"/>
    <property type="molecule type" value="Genomic_DNA"/>
</dbReference>
<dbReference type="InterPro" id="IPR002401">
    <property type="entry name" value="Cyt_P450_E_grp-I"/>
</dbReference>
<reference evidence="7" key="2">
    <citation type="journal article" date="2023" name="IMA Fungus">
        <title>Comparative genomic study of the Penicillium genus elucidates a diverse pangenome and 15 lateral gene transfer events.</title>
        <authorList>
            <person name="Petersen C."/>
            <person name="Sorensen T."/>
            <person name="Nielsen M.R."/>
            <person name="Sondergaard T.E."/>
            <person name="Sorensen J.L."/>
            <person name="Fitzpatrick D.A."/>
            <person name="Frisvad J.C."/>
            <person name="Nielsen K.L."/>
        </authorList>
    </citation>
    <scope>NUCLEOTIDE SEQUENCE</scope>
    <source>
        <strain evidence="7">IBT 29495</strain>
    </source>
</reference>
<dbReference type="SUPFAM" id="SSF48264">
    <property type="entry name" value="Cytochrome P450"/>
    <property type="match status" value="1"/>
</dbReference>
<dbReference type="Pfam" id="PF00067">
    <property type="entry name" value="p450"/>
    <property type="match status" value="1"/>
</dbReference>
<dbReference type="Proteomes" id="UP001149954">
    <property type="component" value="Unassembled WGS sequence"/>
</dbReference>
<keyword evidence="2 5" id="KW-0479">Metal-binding</keyword>
<organism evidence="7 8">
    <name type="scientific">Penicillium fimorum</name>
    <dbReference type="NCBI Taxonomy" id="1882269"/>
    <lineage>
        <taxon>Eukaryota</taxon>
        <taxon>Fungi</taxon>
        <taxon>Dikarya</taxon>
        <taxon>Ascomycota</taxon>
        <taxon>Pezizomycotina</taxon>
        <taxon>Eurotiomycetes</taxon>
        <taxon>Eurotiomycetidae</taxon>
        <taxon>Eurotiales</taxon>
        <taxon>Aspergillaceae</taxon>
        <taxon>Penicillium</taxon>
    </lineage>
</organism>
<keyword evidence="6" id="KW-1133">Transmembrane helix</keyword>
<dbReference type="InterPro" id="IPR001128">
    <property type="entry name" value="Cyt_P450"/>
</dbReference>
<keyword evidence="4 5" id="KW-0408">Iron</keyword>
<comment type="cofactor">
    <cofactor evidence="1 5">
        <name>heme</name>
        <dbReference type="ChEBI" id="CHEBI:30413"/>
    </cofactor>
</comment>
<gene>
    <name evidence="7" type="ORF">N7463_006240</name>
</gene>
<dbReference type="GO" id="GO:0020037">
    <property type="term" value="F:heme binding"/>
    <property type="evidence" value="ECO:0007669"/>
    <property type="project" value="InterPro"/>
</dbReference>
<evidence type="ECO:0000256" key="4">
    <source>
        <dbReference type="ARBA" id="ARBA00023004"/>
    </source>
</evidence>
<sequence>MDTIFGNIVLDRLLSQPLVFGLGILGVVLVVLSISVRGLQRRCAICNDQAKLIKELKITDLRLKLLQSAHISQQGRALAGTEPYLITCGKYQELVISQPAHVHDFYRSDYKGAFGPCWAIMRIHGKPLNFNFGDLFGRFMGTAVGLRYGDEWRKIRLHFDPPFKFHEAVRRLEIFQREIVLWVGELSTSSSTDLNARSAFKFLVFRLVAHHLYRDAFDDRLYWQLLELSHLHDQAVHEILICKSHESRYWTLFPTSVRKSVDKFLSEWRGLNRAVIHNARGGKWDCPIEEIARGFDPSKDMTEEDVSAVLTSHVRPLHSFLSTLGEVLFANVDVSASVLSTTMTNLAANPSIQTELRSEISKWKSQGEEGFSKYLTNTGTLLHRVIMESMRLSPAFWFSMPETTGEAKQIGGYHVPANTTVIIDNRRLNEEAVTWGDDGAQYRPDRFLEVAPQALRCGFMRYGTSAASGRCLGKHLADLIFKLTTVAVVERFQLESLGVGEKQLGVQNRDAADVRLIKI</sequence>
<name>A0A9W9XUY3_9EURO</name>
<accession>A0A9W9XUY3</accession>
<dbReference type="InterPro" id="IPR050121">
    <property type="entry name" value="Cytochrome_P450_monoxygenase"/>
</dbReference>
<dbReference type="PANTHER" id="PTHR24305">
    <property type="entry name" value="CYTOCHROME P450"/>
    <property type="match status" value="1"/>
</dbReference>
<evidence type="ECO:0008006" key="9">
    <source>
        <dbReference type="Google" id="ProtNLM"/>
    </source>
</evidence>
<evidence type="ECO:0000256" key="5">
    <source>
        <dbReference type="PIRSR" id="PIRSR602401-1"/>
    </source>
</evidence>
<reference evidence="7" key="1">
    <citation type="submission" date="2022-12" db="EMBL/GenBank/DDBJ databases">
        <authorList>
            <person name="Petersen C."/>
        </authorList>
    </citation>
    <scope>NUCLEOTIDE SEQUENCE</scope>
    <source>
        <strain evidence="7">IBT 29495</strain>
    </source>
</reference>
<evidence type="ECO:0000313" key="7">
    <source>
        <dbReference type="EMBL" id="KAJ5503366.1"/>
    </source>
</evidence>
<comment type="caution">
    <text evidence="7">The sequence shown here is derived from an EMBL/GenBank/DDBJ whole genome shotgun (WGS) entry which is preliminary data.</text>
</comment>
<dbReference type="Gene3D" id="1.10.630.10">
    <property type="entry name" value="Cytochrome P450"/>
    <property type="match status" value="1"/>
</dbReference>
<evidence type="ECO:0000313" key="8">
    <source>
        <dbReference type="Proteomes" id="UP001149954"/>
    </source>
</evidence>
<dbReference type="PRINTS" id="PR00463">
    <property type="entry name" value="EP450I"/>
</dbReference>
<dbReference type="GO" id="GO:0016705">
    <property type="term" value="F:oxidoreductase activity, acting on paired donors, with incorporation or reduction of molecular oxygen"/>
    <property type="evidence" value="ECO:0007669"/>
    <property type="project" value="InterPro"/>
</dbReference>
<evidence type="ECO:0000256" key="2">
    <source>
        <dbReference type="ARBA" id="ARBA00022723"/>
    </source>
</evidence>
<keyword evidence="6" id="KW-0472">Membrane</keyword>
<keyword evidence="8" id="KW-1185">Reference proteome</keyword>
<evidence type="ECO:0000256" key="3">
    <source>
        <dbReference type="ARBA" id="ARBA00023002"/>
    </source>
</evidence>
<keyword evidence="5" id="KW-0349">Heme</keyword>
<evidence type="ECO:0000256" key="6">
    <source>
        <dbReference type="SAM" id="Phobius"/>
    </source>
</evidence>
<dbReference type="OrthoDB" id="2789670at2759"/>
<feature type="transmembrane region" description="Helical" evidence="6">
    <location>
        <begin position="18"/>
        <end position="36"/>
    </location>
</feature>
<protein>
    <recommendedName>
        <fullName evidence="9">Cytochrome P450</fullName>
    </recommendedName>
</protein>
<dbReference type="GO" id="GO:0005506">
    <property type="term" value="F:iron ion binding"/>
    <property type="evidence" value="ECO:0007669"/>
    <property type="project" value="InterPro"/>
</dbReference>
<dbReference type="PANTHER" id="PTHR24305:SF235">
    <property type="entry name" value="CYTOCHROME P450 MONOOXYGENASE APDB-RELATED"/>
    <property type="match status" value="1"/>
</dbReference>
<keyword evidence="6" id="KW-0812">Transmembrane</keyword>
<dbReference type="GO" id="GO:0043386">
    <property type="term" value="P:mycotoxin biosynthetic process"/>
    <property type="evidence" value="ECO:0007669"/>
    <property type="project" value="UniProtKB-ARBA"/>
</dbReference>